<dbReference type="Gene3D" id="1.25.40.10">
    <property type="entry name" value="Tetratricopeptide repeat domain"/>
    <property type="match status" value="1"/>
</dbReference>
<dbReference type="EMBL" id="JACHDO010000001">
    <property type="protein sequence ID" value="MBB5492413.1"/>
    <property type="molecule type" value="Genomic_DNA"/>
</dbReference>
<protein>
    <submittedName>
        <fullName evidence="2">Putative ATPase</fullName>
    </submittedName>
</protein>
<dbReference type="PANTHER" id="PTHR47691:SF3">
    <property type="entry name" value="HTH-TYPE TRANSCRIPTIONAL REGULATOR RV0890C-RELATED"/>
    <property type="match status" value="1"/>
</dbReference>
<keyword evidence="3" id="KW-1185">Reference proteome</keyword>
<dbReference type="InterPro" id="IPR027417">
    <property type="entry name" value="P-loop_NTPase"/>
</dbReference>
<feature type="domain" description="Winged helix-turn-helix" evidence="1">
    <location>
        <begin position="173"/>
        <end position="249"/>
    </location>
</feature>
<dbReference type="InterPro" id="IPR011990">
    <property type="entry name" value="TPR-like_helical_dom_sf"/>
</dbReference>
<proteinExistence type="predicted"/>
<evidence type="ECO:0000313" key="3">
    <source>
        <dbReference type="Proteomes" id="UP000579647"/>
    </source>
</evidence>
<organism evidence="2 3">
    <name type="scientific">Nocardiopsis metallicus</name>
    <dbReference type="NCBI Taxonomy" id="179819"/>
    <lineage>
        <taxon>Bacteria</taxon>
        <taxon>Bacillati</taxon>
        <taxon>Actinomycetota</taxon>
        <taxon>Actinomycetes</taxon>
        <taxon>Streptosporangiales</taxon>
        <taxon>Nocardiopsidaceae</taxon>
        <taxon>Nocardiopsis</taxon>
    </lineage>
</organism>
<evidence type="ECO:0000313" key="2">
    <source>
        <dbReference type="EMBL" id="MBB5492413.1"/>
    </source>
</evidence>
<dbReference type="Pfam" id="PF25872">
    <property type="entry name" value="HTH_77"/>
    <property type="match status" value="1"/>
</dbReference>
<gene>
    <name evidence="2" type="ORF">HNR07_003550</name>
</gene>
<dbReference type="AlphaFoldDB" id="A0A840WAJ8"/>
<accession>A0A840WAJ8</accession>
<dbReference type="SUPFAM" id="SSF52540">
    <property type="entry name" value="P-loop containing nucleoside triphosphate hydrolases"/>
    <property type="match status" value="1"/>
</dbReference>
<dbReference type="Proteomes" id="UP000579647">
    <property type="component" value="Unassembled WGS sequence"/>
</dbReference>
<comment type="caution">
    <text evidence="2">The sequence shown here is derived from an EMBL/GenBank/DDBJ whole genome shotgun (WGS) entry which is preliminary data.</text>
</comment>
<dbReference type="SUPFAM" id="SSF48452">
    <property type="entry name" value="TPR-like"/>
    <property type="match status" value="2"/>
</dbReference>
<evidence type="ECO:0000259" key="1">
    <source>
        <dbReference type="Pfam" id="PF25872"/>
    </source>
</evidence>
<dbReference type="InterPro" id="IPR058852">
    <property type="entry name" value="HTH_77"/>
</dbReference>
<name>A0A840WAJ8_9ACTN</name>
<sequence>MTGGAAGQLCTALRDQRALLLFDTCEHLLDPVARLCEELLGSAPGVRALATSHEPLGIADERVHPVPPLDLPESTERAEESAAVRLFVARAERASPGFALAVEDREAVTAVCRRLDGLPLALELAATRVRALGVRELARRLDDRFRVLGRGHRTAPERQRTLRAVMAWSWDLLTDDERAVLRRLAVHRGDCTLEAAERVCSGEGVRRADVLDAVARLADRSLVVVEDGGSAPRYALLESVAAYGLERLAEAGETERVRRAHAEHHTALAEASEPGLRGHRQREWLFRLDAESGNLRSALEWAVDAGEADLALRLASSLGRYWVLRGRLREARRQLTRALGAGGGGGGGQGGAGSPARLRALAWLTGTGFLAPGFLGPGDQDPNEQLRTLLDAHARADDPEGAAHARLLCASAMLGAGDPIVSRRLAEEALTGFRELGDRWGIASTLVVRSEQRLVRGALARARTDAESAVNLFGELGDAAGGLSATRILGTLTEIGGDYDTARALHTEALRVAEDLDLWVAVSEQLSSLGRLSLLRRDFDTSAELHERALRIARERAHGAGAAFAENGLALADRRRGRLDSAEERMTRLVEWNSASGYLPGVALGKTELGFVAELRGDSGTARKLHAEGLVAARATGDPRAVALAREGLAGVAVLDGDAAGAARLLGTAAAERESAGAPLPEAERGDVDRISAAARDALGAQAYLREFAAGRQAAEVVRQD</sequence>
<reference evidence="2 3" key="1">
    <citation type="submission" date="2020-08" db="EMBL/GenBank/DDBJ databases">
        <title>Sequencing the genomes of 1000 actinobacteria strains.</title>
        <authorList>
            <person name="Klenk H.-P."/>
        </authorList>
    </citation>
    <scope>NUCLEOTIDE SEQUENCE [LARGE SCALE GENOMIC DNA]</scope>
    <source>
        <strain evidence="2 3">DSM 44598</strain>
    </source>
</reference>
<dbReference type="PANTHER" id="PTHR47691">
    <property type="entry name" value="REGULATOR-RELATED"/>
    <property type="match status" value="1"/>
</dbReference>